<dbReference type="Proteomes" id="UP000027195">
    <property type="component" value="Unassembled WGS sequence"/>
</dbReference>
<reference evidence="2" key="1">
    <citation type="journal article" date="2014" name="Proc. Natl. Acad. Sci. U.S.A.">
        <title>Extensive sampling of basidiomycete genomes demonstrates inadequacy of the white-rot/brown-rot paradigm for wood decay fungi.</title>
        <authorList>
            <person name="Riley R."/>
            <person name="Salamov A.A."/>
            <person name="Brown D.W."/>
            <person name="Nagy L.G."/>
            <person name="Floudas D."/>
            <person name="Held B.W."/>
            <person name="Levasseur A."/>
            <person name="Lombard V."/>
            <person name="Morin E."/>
            <person name="Otillar R."/>
            <person name="Lindquist E.A."/>
            <person name="Sun H."/>
            <person name="LaButti K.M."/>
            <person name="Schmutz J."/>
            <person name="Jabbour D."/>
            <person name="Luo H."/>
            <person name="Baker S.E."/>
            <person name="Pisabarro A.G."/>
            <person name="Walton J.D."/>
            <person name="Blanchette R.A."/>
            <person name="Henrissat B."/>
            <person name="Martin F."/>
            <person name="Cullen D."/>
            <person name="Hibbett D.S."/>
            <person name="Grigoriev I.V."/>
        </authorList>
    </citation>
    <scope>NUCLEOTIDE SEQUENCE [LARGE SCALE GENOMIC DNA]</scope>
    <source>
        <strain evidence="2">FD-172 SS1</strain>
    </source>
</reference>
<protein>
    <submittedName>
        <fullName evidence="1">Uncharacterized protein</fullName>
    </submittedName>
</protein>
<organism evidence="1 2">
    <name type="scientific">Botryobasidium botryosum (strain FD-172 SS1)</name>
    <dbReference type="NCBI Taxonomy" id="930990"/>
    <lineage>
        <taxon>Eukaryota</taxon>
        <taxon>Fungi</taxon>
        <taxon>Dikarya</taxon>
        <taxon>Basidiomycota</taxon>
        <taxon>Agaricomycotina</taxon>
        <taxon>Agaricomycetes</taxon>
        <taxon>Cantharellales</taxon>
        <taxon>Botryobasidiaceae</taxon>
        <taxon>Botryobasidium</taxon>
    </lineage>
</organism>
<dbReference type="InParanoid" id="A0A067M3Z4"/>
<proteinExistence type="predicted"/>
<dbReference type="HOGENOM" id="CLU_1481758_0_0_1"/>
<dbReference type="AlphaFoldDB" id="A0A067M3Z4"/>
<name>A0A067M3Z4_BOTB1</name>
<evidence type="ECO:0000313" key="2">
    <source>
        <dbReference type="Proteomes" id="UP000027195"/>
    </source>
</evidence>
<dbReference type="EMBL" id="KL198067">
    <property type="protein sequence ID" value="KDQ10498.1"/>
    <property type="molecule type" value="Genomic_DNA"/>
</dbReference>
<accession>A0A067M3Z4</accession>
<sequence>MPAFPQSRALQRYSLSTPCASLLPPSYIVSVRSAQVPRDIQQASPDTASTLGHENVSLSQGTYDPVTYSVDQNIPAANATTASDADDLATAPAQSPPVTLTRLALIALLNQANAFADRREAHGQKLANARRDEAQAKAQQLGHESIIATQKAQEARDRLALAEHEASILAARERLQGQGRRG</sequence>
<gene>
    <name evidence="1" type="ORF">BOTBODRAFT_190471</name>
</gene>
<keyword evidence="2" id="KW-1185">Reference proteome</keyword>
<evidence type="ECO:0000313" key="1">
    <source>
        <dbReference type="EMBL" id="KDQ10498.1"/>
    </source>
</evidence>